<dbReference type="SMART" id="SM00278">
    <property type="entry name" value="HhH1"/>
    <property type="match status" value="2"/>
</dbReference>
<dbReference type="RefSeq" id="WP_023366109.1">
    <property type="nucleotide sequence ID" value="NC_022664.1"/>
</dbReference>
<keyword evidence="1" id="KW-0732">Signal</keyword>
<dbReference type="Gene3D" id="1.10.150.320">
    <property type="entry name" value="Photosystem II 12 kDa extrinsic protein"/>
    <property type="match status" value="1"/>
</dbReference>
<reference evidence="3 4" key="1">
    <citation type="journal article" date="2013" name="BMC Genomics">
        <title>Genomes of "Spiribacter", a streamlined, successful halophilic bacterium.</title>
        <authorList>
            <person name="Lopez-Perez M."/>
            <person name="Ghai R."/>
            <person name="Leon M.J."/>
            <person name="Rodriguez-Olmos A."/>
            <person name="Copa-Patino J.L."/>
            <person name="Soliveri J."/>
            <person name="Sanchez-Porro C."/>
            <person name="Ventosa A."/>
            <person name="Rodriguez-Valera F."/>
        </authorList>
    </citation>
    <scope>NUCLEOTIDE SEQUENCE [LARGE SCALE GENOMIC DNA]</scope>
    <source>
        <strain evidence="3 4">UAH-SP71</strain>
    </source>
</reference>
<dbReference type="KEGG" id="spiu:SPICUR_03535"/>
<dbReference type="PANTHER" id="PTHR21180">
    <property type="entry name" value="ENDONUCLEASE/EXONUCLEASE/PHOSPHATASE FAMILY DOMAIN-CONTAINING PROTEIN 1"/>
    <property type="match status" value="1"/>
</dbReference>
<dbReference type="InterPro" id="IPR010994">
    <property type="entry name" value="RuvA_2-like"/>
</dbReference>
<dbReference type="HOGENOM" id="CLU_052011_4_2_6"/>
<dbReference type="InterPro" id="IPR003583">
    <property type="entry name" value="Hlx-hairpin-Hlx_DNA-bd_motif"/>
</dbReference>
<evidence type="ECO:0000313" key="4">
    <source>
        <dbReference type="Proteomes" id="UP000017640"/>
    </source>
</evidence>
<feature type="domain" description="Helix-hairpin-helix DNA-binding motif class 1" evidence="2">
    <location>
        <begin position="35"/>
        <end position="54"/>
    </location>
</feature>
<evidence type="ECO:0000313" key="3">
    <source>
        <dbReference type="EMBL" id="AGY91699.1"/>
    </source>
</evidence>
<dbReference type="GO" id="GO:0006281">
    <property type="term" value="P:DNA repair"/>
    <property type="evidence" value="ECO:0007669"/>
    <property type="project" value="InterPro"/>
</dbReference>
<dbReference type="GO" id="GO:0015628">
    <property type="term" value="P:protein secretion by the type II secretion system"/>
    <property type="evidence" value="ECO:0007669"/>
    <property type="project" value="TreeGrafter"/>
</dbReference>
<accession>U5T2F5</accession>
<dbReference type="Pfam" id="PF12836">
    <property type="entry name" value="HHH_3"/>
    <property type="match status" value="1"/>
</dbReference>
<dbReference type="eggNOG" id="COG1555">
    <property type="taxonomic scope" value="Bacteria"/>
</dbReference>
<name>U5T2F5_9GAMM</name>
<sequence length="88" mass="9274">MIFSRQLGTLLVTSLVAGAAIASQDPINVNEAGVDRLQQINGIGPATAEAIIEDREQNGPFERIDAVTRVNGIGETTLDAMRGVIAIE</sequence>
<feature type="signal peptide" evidence="1">
    <location>
        <begin position="1"/>
        <end position="19"/>
    </location>
</feature>
<dbReference type="InterPro" id="IPR051675">
    <property type="entry name" value="Endo/Exo/Phosphatase_dom_1"/>
</dbReference>
<dbReference type="SUPFAM" id="SSF47781">
    <property type="entry name" value="RuvA domain 2-like"/>
    <property type="match status" value="1"/>
</dbReference>
<dbReference type="OrthoDB" id="7510573at2"/>
<dbReference type="PANTHER" id="PTHR21180:SF32">
    <property type="entry name" value="ENDONUCLEASE_EXONUCLEASE_PHOSPHATASE FAMILY DOMAIN-CONTAINING PROTEIN 1"/>
    <property type="match status" value="1"/>
</dbReference>
<dbReference type="EMBL" id="CP005990">
    <property type="protein sequence ID" value="AGY91699.1"/>
    <property type="molecule type" value="Genomic_DNA"/>
</dbReference>
<organism evidence="3 4">
    <name type="scientific">Spiribacter curvatus</name>
    <dbReference type="NCBI Taxonomy" id="1335757"/>
    <lineage>
        <taxon>Bacteria</taxon>
        <taxon>Pseudomonadati</taxon>
        <taxon>Pseudomonadota</taxon>
        <taxon>Gammaproteobacteria</taxon>
        <taxon>Chromatiales</taxon>
        <taxon>Ectothiorhodospiraceae</taxon>
        <taxon>Spiribacter</taxon>
    </lineage>
</organism>
<gene>
    <name evidence="3" type="ORF">SPICUR_03535</name>
</gene>
<keyword evidence="4" id="KW-1185">Reference proteome</keyword>
<dbReference type="GO" id="GO:0003677">
    <property type="term" value="F:DNA binding"/>
    <property type="evidence" value="ECO:0007669"/>
    <property type="project" value="InterPro"/>
</dbReference>
<dbReference type="InterPro" id="IPR004509">
    <property type="entry name" value="Competence_ComEA_HhH"/>
</dbReference>
<feature type="chain" id="PRO_5004664510" description="Helix-hairpin-helix DNA-binding motif class 1 domain-containing protein" evidence="1">
    <location>
        <begin position="20"/>
        <end position="88"/>
    </location>
</feature>
<evidence type="ECO:0000256" key="1">
    <source>
        <dbReference type="SAM" id="SignalP"/>
    </source>
</evidence>
<dbReference type="NCBIfam" id="TIGR00426">
    <property type="entry name" value="competence protein ComEA helix-hairpin-helix repeat region"/>
    <property type="match status" value="1"/>
</dbReference>
<protein>
    <recommendedName>
        <fullName evidence="2">Helix-hairpin-helix DNA-binding motif class 1 domain-containing protein</fullName>
    </recommendedName>
</protein>
<dbReference type="Proteomes" id="UP000017640">
    <property type="component" value="Chromosome"/>
</dbReference>
<evidence type="ECO:0000259" key="2">
    <source>
        <dbReference type="SMART" id="SM00278"/>
    </source>
</evidence>
<dbReference type="STRING" id="1335757.SPICUR_03535"/>
<dbReference type="AlphaFoldDB" id="U5T2F5"/>
<proteinExistence type="predicted"/>
<feature type="domain" description="Helix-hairpin-helix DNA-binding motif class 1" evidence="2">
    <location>
        <begin position="65"/>
        <end position="84"/>
    </location>
</feature>
<dbReference type="GO" id="GO:0015627">
    <property type="term" value="C:type II protein secretion system complex"/>
    <property type="evidence" value="ECO:0007669"/>
    <property type="project" value="TreeGrafter"/>
</dbReference>